<dbReference type="GO" id="GO:0043190">
    <property type="term" value="C:ATP-binding cassette (ABC) transporter complex"/>
    <property type="evidence" value="ECO:0007669"/>
    <property type="project" value="InterPro"/>
</dbReference>
<dbReference type="AlphaFoldDB" id="A0A5C8PJM5"/>
<keyword evidence="3 4" id="KW-0732">Signal</keyword>
<evidence type="ECO:0000313" key="6">
    <source>
        <dbReference type="EMBL" id="TXL73724.1"/>
    </source>
</evidence>
<dbReference type="InterPro" id="IPR000914">
    <property type="entry name" value="SBP_5_dom"/>
</dbReference>
<reference evidence="6 7" key="1">
    <citation type="submission" date="2019-06" db="EMBL/GenBank/DDBJ databases">
        <title>New taxonomy in bacterial strain CC-CFT640, isolated from vineyard.</title>
        <authorList>
            <person name="Lin S.-Y."/>
            <person name="Tsai C.-F."/>
            <person name="Young C.-C."/>
        </authorList>
    </citation>
    <scope>NUCLEOTIDE SEQUENCE [LARGE SCALE GENOMIC DNA]</scope>
    <source>
        <strain evidence="6 7">CC-CFT640</strain>
    </source>
</reference>
<comment type="subcellular location">
    <subcellularLocation>
        <location evidence="1">Periplasm</location>
    </subcellularLocation>
</comment>
<dbReference type="GO" id="GO:1904680">
    <property type="term" value="F:peptide transmembrane transporter activity"/>
    <property type="evidence" value="ECO:0007669"/>
    <property type="project" value="TreeGrafter"/>
</dbReference>
<dbReference type="Gene3D" id="3.10.105.10">
    <property type="entry name" value="Dipeptide-binding Protein, Domain 3"/>
    <property type="match status" value="1"/>
</dbReference>
<accession>A0A5C8PJM5</accession>
<dbReference type="OrthoDB" id="7232729at2"/>
<feature type="domain" description="Solute-binding protein family 5" evidence="5">
    <location>
        <begin position="75"/>
        <end position="450"/>
    </location>
</feature>
<evidence type="ECO:0000256" key="1">
    <source>
        <dbReference type="ARBA" id="ARBA00004418"/>
    </source>
</evidence>
<dbReference type="CDD" id="cd08502">
    <property type="entry name" value="PBP2_NikA_DppA_OppA_like_16"/>
    <property type="match status" value="1"/>
</dbReference>
<dbReference type="Pfam" id="PF00496">
    <property type="entry name" value="SBP_bac_5"/>
    <property type="match status" value="1"/>
</dbReference>
<name>A0A5C8PJM5_9HYPH</name>
<feature type="chain" id="PRO_5022869533" evidence="4">
    <location>
        <begin position="31"/>
        <end position="535"/>
    </location>
</feature>
<organism evidence="6 7">
    <name type="scientific">Vineibacter terrae</name>
    <dbReference type="NCBI Taxonomy" id="2586908"/>
    <lineage>
        <taxon>Bacteria</taxon>
        <taxon>Pseudomonadati</taxon>
        <taxon>Pseudomonadota</taxon>
        <taxon>Alphaproteobacteria</taxon>
        <taxon>Hyphomicrobiales</taxon>
        <taxon>Vineibacter</taxon>
    </lineage>
</organism>
<dbReference type="SUPFAM" id="SSF53850">
    <property type="entry name" value="Periplasmic binding protein-like II"/>
    <property type="match status" value="1"/>
</dbReference>
<dbReference type="GO" id="GO:0015833">
    <property type="term" value="P:peptide transport"/>
    <property type="evidence" value="ECO:0007669"/>
    <property type="project" value="TreeGrafter"/>
</dbReference>
<dbReference type="InterPro" id="IPR030678">
    <property type="entry name" value="Peptide/Ni-bd"/>
</dbReference>
<evidence type="ECO:0000256" key="3">
    <source>
        <dbReference type="ARBA" id="ARBA00022729"/>
    </source>
</evidence>
<evidence type="ECO:0000256" key="2">
    <source>
        <dbReference type="ARBA" id="ARBA00005695"/>
    </source>
</evidence>
<gene>
    <name evidence="6" type="ORF">FHP25_20165</name>
</gene>
<evidence type="ECO:0000313" key="7">
    <source>
        <dbReference type="Proteomes" id="UP000321638"/>
    </source>
</evidence>
<evidence type="ECO:0000256" key="4">
    <source>
        <dbReference type="SAM" id="SignalP"/>
    </source>
</evidence>
<proteinExistence type="inferred from homology"/>
<comment type="similarity">
    <text evidence="2">Belongs to the bacterial solute-binding protein 5 family.</text>
</comment>
<dbReference type="PANTHER" id="PTHR30290:SF38">
    <property type="entry name" value="D,D-DIPEPTIDE-BINDING PERIPLASMIC PROTEIN DDPA-RELATED"/>
    <property type="match status" value="1"/>
</dbReference>
<dbReference type="PANTHER" id="PTHR30290">
    <property type="entry name" value="PERIPLASMIC BINDING COMPONENT OF ABC TRANSPORTER"/>
    <property type="match status" value="1"/>
</dbReference>
<dbReference type="InterPro" id="IPR039424">
    <property type="entry name" value="SBP_5"/>
</dbReference>
<dbReference type="Proteomes" id="UP000321638">
    <property type="component" value="Unassembled WGS sequence"/>
</dbReference>
<dbReference type="EMBL" id="VDUZ01000023">
    <property type="protein sequence ID" value="TXL73724.1"/>
    <property type="molecule type" value="Genomic_DNA"/>
</dbReference>
<dbReference type="Gene3D" id="3.40.190.10">
    <property type="entry name" value="Periplasmic binding protein-like II"/>
    <property type="match status" value="1"/>
</dbReference>
<keyword evidence="7" id="KW-1185">Reference proteome</keyword>
<dbReference type="GO" id="GO:0030288">
    <property type="term" value="C:outer membrane-bounded periplasmic space"/>
    <property type="evidence" value="ECO:0007669"/>
    <property type="project" value="UniProtKB-ARBA"/>
</dbReference>
<evidence type="ECO:0000259" key="5">
    <source>
        <dbReference type="Pfam" id="PF00496"/>
    </source>
</evidence>
<dbReference type="PIRSF" id="PIRSF002741">
    <property type="entry name" value="MppA"/>
    <property type="match status" value="1"/>
</dbReference>
<comment type="caution">
    <text evidence="6">The sequence shown here is derived from an EMBL/GenBank/DDBJ whole genome shotgun (WGS) entry which is preliminary data.</text>
</comment>
<feature type="signal peptide" evidence="4">
    <location>
        <begin position="1"/>
        <end position="30"/>
    </location>
</feature>
<sequence length="535" mass="58990">MSSGLNFLRCLVPAAALCAALALGTQAAQAQEKVLRAVLHADVRVIDPIWTTQTIANIHGMLVYDTLFGNDANMQPKPQMVDKYDISADKLVYTFTLRAGLKFSDGSAVTTKDVIASLRRWGAKDGVGIRLFTFVDKLEAVDDKAFRLTLTKPYGMVLESLGKTNSSVAAIMREQEAKTDPQQQVKESIGSGPFMFAKDQWVPGSKAVYLKNPHYVPRPGNEPPSSFAGSKIAGVDRIELVWISDSQTAMSALINGEIDFYENPSIDFLPILEKSRNVKLMKTGDLDSTHGMIRLNHLHPPFNNVKARQAMYYLINQEDFLRAIVGDPEYYRVCHGLITCGAPLASDAGSQWFKEYNPKKALQLLKEAGYKGEPITVLAATDHNTITPATQVLIQAMRDAGINLDVQSMDWGSVVSRRAKKEPPAQGGWHIFVTTTGGVGSANPVLHTWLGAACDKGLFGWPCDEKIEALRNEFAFAQTDDEKKRIARDLQARAMEQVVYIPFGQWTTPLAYRSDRLQGIVPNTGLVVLWGITKK</sequence>
<protein>
    <submittedName>
        <fullName evidence="6">ABC transporter substrate-binding protein</fullName>
    </submittedName>
</protein>